<reference evidence="3" key="1">
    <citation type="journal article" date="2019" name="Int. J. Syst. Evol. Microbiol.">
        <title>The Global Catalogue of Microorganisms (GCM) 10K type strain sequencing project: providing services to taxonomists for standard genome sequencing and annotation.</title>
        <authorList>
            <consortium name="The Broad Institute Genomics Platform"/>
            <consortium name="The Broad Institute Genome Sequencing Center for Infectious Disease"/>
            <person name="Wu L."/>
            <person name="Ma J."/>
        </authorList>
    </citation>
    <scope>NUCLEOTIDE SEQUENCE [LARGE SCALE GENOMIC DNA]</scope>
    <source>
        <strain evidence="3">JCM 17326</strain>
    </source>
</reference>
<comment type="caution">
    <text evidence="2">The sequence shown here is derived from an EMBL/GenBank/DDBJ whole genome shotgun (WGS) entry which is preliminary data.</text>
</comment>
<keyword evidence="1" id="KW-1133">Transmembrane helix</keyword>
<organism evidence="2 3">
    <name type="scientific">Nonomuraea rosea</name>
    <dbReference type="NCBI Taxonomy" id="638574"/>
    <lineage>
        <taxon>Bacteria</taxon>
        <taxon>Bacillati</taxon>
        <taxon>Actinomycetota</taxon>
        <taxon>Actinomycetes</taxon>
        <taxon>Streptosporangiales</taxon>
        <taxon>Streptosporangiaceae</taxon>
        <taxon>Nonomuraea</taxon>
    </lineage>
</organism>
<sequence>MNVWVLALIGGVVAFALGRYGEAAKDAHGRFVSYRGRTVAAFRTWIKDVVTVTLLIGGIALAILLLLR</sequence>
<evidence type="ECO:0000256" key="1">
    <source>
        <dbReference type="SAM" id="Phobius"/>
    </source>
</evidence>
<protein>
    <submittedName>
        <fullName evidence="2">Uncharacterized protein</fullName>
    </submittedName>
</protein>
<keyword evidence="1" id="KW-0472">Membrane</keyword>
<evidence type="ECO:0000313" key="3">
    <source>
        <dbReference type="Proteomes" id="UP001500630"/>
    </source>
</evidence>
<keyword evidence="3" id="KW-1185">Reference proteome</keyword>
<keyword evidence="1" id="KW-0812">Transmembrane</keyword>
<dbReference type="Proteomes" id="UP001500630">
    <property type="component" value="Unassembled WGS sequence"/>
</dbReference>
<accession>A0ABP6X4I2</accession>
<name>A0ABP6X4I2_9ACTN</name>
<proteinExistence type="predicted"/>
<gene>
    <name evidence="2" type="ORF">GCM10022419_046110</name>
</gene>
<evidence type="ECO:0000313" key="2">
    <source>
        <dbReference type="EMBL" id="GAA3560248.1"/>
    </source>
</evidence>
<dbReference type="EMBL" id="BAABDQ010000009">
    <property type="protein sequence ID" value="GAA3560248.1"/>
    <property type="molecule type" value="Genomic_DNA"/>
</dbReference>
<feature type="transmembrane region" description="Helical" evidence="1">
    <location>
        <begin position="49"/>
        <end position="67"/>
    </location>
</feature>